<keyword evidence="2 4" id="KW-0812">Transmembrane</keyword>
<dbReference type="InterPro" id="IPR036257">
    <property type="entry name" value="Cyt_c_oxidase_su2_TM_sf"/>
</dbReference>
<dbReference type="GO" id="GO:0016020">
    <property type="term" value="C:membrane"/>
    <property type="evidence" value="ECO:0007669"/>
    <property type="project" value="UniProtKB-SubCell"/>
</dbReference>
<dbReference type="RefSeq" id="WP_137312736.1">
    <property type="nucleotide sequence ID" value="NZ_CP040017.1"/>
</dbReference>
<keyword evidence="4" id="KW-1133">Transmembrane helix</keyword>
<dbReference type="OrthoDB" id="8757913at2"/>
<dbReference type="EMBL" id="CP040017">
    <property type="protein sequence ID" value="QCP09850.1"/>
    <property type="molecule type" value="Genomic_DNA"/>
</dbReference>
<dbReference type="AlphaFoldDB" id="A0A4P8HN76"/>
<evidence type="ECO:0000256" key="2">
    <source>
        <dbReference type="ARBA" id="ARBA00022692"/>
    </source>
</evidence>
<reference evidence="5 8" key="2">
    <citation type="submission" date="2020-08" db="EMBL/GenBank/DDBJ databases">
        <title>Genomic Encyclopedia of Type Strains, Phase III (KMG-III): the genomes of soil and plant-associated and newly described type strains.</title>
        <authorList>
            <person name="Whitman W."/>
        </authorList>
    </citation>
    <scope>NUCLEOTIDE SEQUENCE [LARGE SCALE GENOMIC DNA]</scope>
    <source>
        <strain evidence="5 8">CECT 7753</strain>
    </source>
</reference>
<name>A0A4P8HN76_9BURK</name>
<evidence type="ECO:0000256" key="4">
    <source>
        <dbReference type="SAM" id="Phobius"/>
    </source>
</evidence>
<evidence type="ECO:0000313" key="8">
    <source>
        <dbReference type="Proteomes" id="UP000584325"/>
    </source>
</evidence>
<keyword evidence="5" id="KW-0560">Oxidoreductase</keyword>
<comment type="subcellular location">
    <subcellularLocation>
        <location evidence="1">Membrane</location>
    </subcellularLocation>
</comment>
<dbReference type="Proteomes" id="UP000584325">
    <property type="component" value="Unassembled WGS sequence"/>
</dbReference>
<sequence length="131" mass="14305">MKNVNTLQGMTGLPARVEQAKSSNHVKSVKCAGMYAILAMLIGYAVQLMNSAGDISVQEKNLIFFASAVTLLMAIPIMALNIYFISRRRASTITGEHSSLRSHWIKKEAAAWAMPIVTIAVLIFLGWGVTH</sequence>
<dbReference type="EMBL" id="JACHXS010000001">
    <property type="protein sequence ID" value="MBB3219813.1"/>
    <property type="molecule type" value="Genomic_DNA"/>
</dbReference>
<evidence type="ECO:0000313" key="6">
    <source>
        <dbReference type="EMBL" id="QCP09850.1"/>
    </source>
</evidence>
<dbReference type="SUPFAM" id="SSF81464">
    <property type="entry name" value="Cytochrome c oxidase subunit II-like, transmembrane region"/>
    <property type="match status" value="1"/>
</dbReference>
<dbReference type="Gene3D" id="1.10.287.90">
    <property type="match status" value="1"/>
</dbReference>
<dbReference type="EC" id="1.10.3.-" evidence="5"/>
<organism evidence="5 8">
    <name type="scientific">Pseudoduganella umbonata</name>
    <dbReference type="NCBI Taxonomy" id="864828"/>
    <lineage>
        <taxon>Bacteria</taxon>
        <taxon>Pseudomonadati</taxon>
        <taxon>Pseudomonadota</taxon>
        <taxon>Betaproteobacteria</taxon>
        <taxon>Burkholderiales</taxon>
        <taxon>Oxalobacteraceae</taxon>
        <taxon>Telluria group</taxon>
        <taxon>Pseudoduganella</taxon>
    </lineage>
</organism>
<feature type="transmembrane region" description="Helical" evidence="4">
    <location>
        <begin position="62"/>
        <end position="84"/>
    </location>
</feature>
<feature type="transmembrane region" description="Helical" evidence="4">
    <location>
        <begin position="31"/>
        <end position="50"/>
    </location>
</feature>
<dbReference type="Proteomes" id="UP000298763">
    <property type="component" value="Chromosome"/>
</dbReference>
<evidence type="ECO:0000256" key="3">
    <source>
        <dbReference type="ARBA" id="ARBA00023136"/>
    </source>
</evidence>
<dbReference type="GO" id="GO:0016491">
    <property type="term" value="F:oxidoreductase activity"/>
    <property type="evidence" value="ECO:0007669"/>
    <property type="project" value="UniProtKB-KW"/>
</dbReference>
<protein>
    <submittedName>
        <fullName evidence="5">Cytochrome o ubiquinol oxidase subunit 2</fullName>
        <ecNumber evidence="5">1.10.3.-</ecNumber>
    </submittedName>
</protein>
<evidence type="ECO:0000313" key="7">
    <source>
        <dbReference type="Proteomes" id="UP000298763"/>
    </source>
</evidence>
<feature type="transmembrane region" description="Helical" evidence="4">
    <location>
        <begin position="109"/>
        <end position="129"/>
    </location>
</feature>
<gene>
    <name evidence="6" type="ORF">FCL38_04990</name>
    <name evidence="5" type="ORF">FHS02_000600</name>
</gene>
<evidence type="ECO:0000256" key="1">
    <source>
        <dbReference type="ARBA" id="ARBA00004370"/>
    </source>
</evidence>
<reference evidence="6 7" key="1">
    <citation type="submission" date="2019-05" db="EMBL/GenBank/DDBJ databases">
        <title>Draft Genome Sequences of Six Type Strains of the Genus Massilia.</title>
        <authorList>
            <person name="Miess H."/>
            <person name="Frediansyhah A."/>
            <person name="Gross H."/>
        </authorList>
    </citation>
    <scope>NUCLEOTIDE SEQUENCE [LARGE SCALE GENOMIC DNA]</scope>
    <source>
        <strain evidence="6 7">DSMZ 26121</strain>
    </source>
</reference>
<keyword evidence="7" id="KW-1185">Reference proteome</keyword>
<accession>A0A4P8HN76</accession>
<keyword evidence="3 4" id="KW-0472">Membrane</keyword>
<evidence type="ECO:0000313" key="5">
    <source>
        <dbReference type="EMBL" id="MBB3219813.1"/>
    </source>
</evidence>
<proteinExistence type="predicted"/>